<sequence length="103" mass="11403">MPCATWQHDRLAEPGKRPNALPITAEAFADFEVAWDLAIELDQHGTHYIPKQHPSHSTTATWRSLANKVPLILDSPSDVTALLSITSGSAETRKRGRSLRSLF</sequence>
<name>A0AAW0CS74_9AGAR</name>
<proteinExistence type="predicted"/>
<evidence type="ECO:0000313" key="1">
    <source>
        <dbReference type="EMBL" id="KAK7042113.1"/>
    </source>
</evidence>
<accession>A0AAW0CS74</accession>
<organism evidence="1 2">
    <name type="scientific">Favolaschia claudopus</name>
    <dbReference type="NCBI Taxonomy" id="2862362"/>
    <lineage>
        <taxon>Eukaryota</taxon>
        <taxon>Fungi</taxon>
        <taxon>Dikarya</taxon>
        <taxon>Basidiomycota</taxon>
        <taxon>Agaricomycotina</taxon>
        <taxon>Agaricomycetes</taxon>
        <taxon>Agaricomycetidae</taxon>
        <taxon>Agaricales</taxon>
        <taxon>Marasmiineae</taxon>
        <taxon>Mycenaceae</taxon>
        <taxon>Favolaschia</taxon>
    </lineage>
</organism>
<evidence type="ECO:0000313" key="2">
    <source>
        <dbReference type="Proteomes" id="UP001362999"/>
    </source>
</evidence>
<keyword evidence="2" id="KW-1185">Reference proteome</keyword>
<dbReference type="AlphaFoldDB" id="A0AAW0CS74"/>
<protein>
    <submittedName>
        <fullName evidence="1">Uncharacterized protein</fullName>
    </submittedName>
</protein>
<reference evidence="1 2" key="1">
    <citation type="journal article" date="2024" name="J Genomics">
        <title>Draft genome sequencing and assembly of Favolaschia claudopus CIRM-BRFM 2984 isolated from oak limbs.</title>
        <authorList>
            <person name="Navarro D."/>
            <person name="Drula E."/>
            <person name="Chaduli D."/>
            <person name="Cazenave R."/>
            <person name="Ahrendt S."/>
            <person name="Wang J."/>
            <person name="Lipzen A."/>
            <person name="Daum C."/>
            <person name="Barry K."/>
            <person name="Grigoriev I.V."/>
            <person name="Favel A."/>
            <person name="Rosso M.N."/>
            <person name="Martin F."/>
        </authorList>
    </citation>
    <scope>NUCLEOTIDE SEQUENCE [LARGE SCALE GENOMIC DNA]</scope>
    <source>
        <strain evidence="1 2">CIRM-BRFM 2984</strain>
    </source>
</reference>
<gene>
    <name evidence="1" type="ORF">R3P38DRAFT_2767739</name>
</gene>
<dbReference type="EMBL" id="JAWWNJ010000013">
    <property type="protein sequence ID" value="KAK7042113.1"/>
    <property type="molecule type" value="Genomic_DNA"/>
</dbReference>
<dbReference type="Proteomes" id="UP001362999">
    <property type="component" value="Unassembled WGS sequence"/>
</dbReference>
<comment type="caution">
    <text evidence="1">The sequence shown here is derived from an EMBL/GenBank/DDBJ whole genome shotgun (WGS) entry which is preliminary data.</text>
</comment>